<organism evidence="2 3">
    <name type="scientific">Nocardia iowensis</name>
    <dbReference type="NCBI Taxonomy" id="204891"/>
    <lineage>
        <taxon>Bacteria</taxon>
        <taxon>Bacillati</taxon>
        <taxon>Actinomycetota</taxon>
        <taxon>Actinomycetes</taxon>
        <taxon>Mycobacteriales</taxon>
        <taxon>Nocardiaceae</taxon>
        <taxon>Nocardia</taxon>
    </lineage>
</organism>
<reference evidence="2 3" key="1">
    <citation type="submission" date="2021-07" db="EMBL/GenBank/DDBJ databases">
        <title>Whole Genome Sequence of Nocardia Iowensis.</title>
        <authorList>
            <person name="Lamm A."/>
            <person name="Collins-Fairclough A.M."/>
            <person name="Bunk B."/>
            <person name="Sproer C."/>
        </authorList>
    </citation>
    <scope>NUCLEOTIDE SEQUENCE [LARGE SCALE GENOMIC DNA]</scope>
    <source>
        <strain evidence="2 3">NRRL 5646</strain>
    </source>
</reference>
<protein>
    <submittedName>
        <fullName evidence="2">VOC family protein</fullName>
    </submittedName>
</protein>
<evidence type="ECO:0000259" key="1">
    <source>
        <dbReference type="PROSITE" id="PS51819"/>
    </source>
</evidence>
<dbReference type="InterPro" id="IPR037523">
    <property type="entry name" value="VOC_core"/>
</dbReference>
<name>A0ABX8RZ80_NOCIO</name>
<evidence type="ECO:0000313" key="2">
    <source>
        <dbReference type="EMBL" id="QXN94957.1"/>
    </source>
</evidence>
<feature type="domain" description="VOC" evidence="1">
    <location>
        <begin position="2"/>
        <end position="115"/>
    </location>
</feature>
<dbReference type="PROSITE" id="PS51819">
    <property type="entry name" value="VOC"/>
    <property type="match status" value="1"/>
</dbReference>
<accession>A0ABX8RZ80</accession>
<gene>
    <name evidence="2" type="ORF">KV110_19065</name>
</gene>
<keyword evidence="3" id="KW-1185">Reference proteome</keyword>
<dbReference type="Proteomes" id="UP000694257">
    <property type="component" value="Chromosome"/>
</dbReference>
<dbReference type="CDD" id="cd06587">
    <property type="entry name" value="VOC"/>
    <property type="match status" value="1"/>
</dbReference>
<dbReference type="EMBL" id="CP078145">
    <property type="protein sequence ID" value="QXN94957.1"/>
    <property type="molecule type" value="Genomic_DNA"/>
</dbReference>
<dbReference type="Pfam" id="PF00903">
    <property type="entry name" value="Glyoxalase"/>
    <property type="match status" value="1"/>
</dbReference>
<dbReference type="RefSeq" id="WP_218477690.1">
    <property type="nucleotide sequence ID" value="NZ_BAABJN010000007.1"/>
</dbReference>
<sequence length="222" mass="24196">MRIREVAITTTHLDAVAEFYRDTLQLPVAAEPDRVTVDIGLSKLVVTRGAPHEGGHHLAFDISPNDFDRTRHWLSERVDPLMVNGSDTIDGPPGWDSRSVYFRGPDNILLELIARQVHSATPATPGDTPRLLSISEVGVAVPDVQQAVRDLAESYGLQAFTPQLPTFTPVGDHDGLLILVAPERIWFPTESDHPTHAPVTVHIDAPQRGGKVALTANAYVEG</sequence>
<proteinExistence type="predicted"/>
<evidence type="ECO:0000313" key="3">
    <source>
        <dbReference type="Proteomes" id="UP000694257"/>
    </source>
</evidence>
<dbReference type="InterPro" id="IPR004360">
    <property type="entry name" value="Glyas_Fos-R_dOase_dom"/>
</dbReference>